<dbReference type="Proteomes" id="UP001212123">
    <property type="component" value="Unassembled WGS sequence"/>
</dbReference>
<name>A0ABT5AA34_9CYAN</name>
<sequence>MLYKTICQDCAFYIKLQCTHPDELDVNCATVNFCSSFTPAVEIDSPCVSFGNDDEVGWVDPRKSNTK</sequence>
<proteinExistence type="predicted"/>
<accession>A0ABT5AA34</accession>
<organism evidence="1 2">
    <name type="scientific">Dolichospermum circinale CS-537/01</name>
    <dbReference type="NCBI Taxonomy" id="3021739"/>
    <lineage>
        <taxon>Bacteria</taxon>
        <taxon>Bacillati</taxon>
        <taxon>Cyanobacteriota</taxon>
        <taxon>Cyanophyceae</taxon>
        <taxon>Nostocales</taxon>
        <taxon>Aphanizomenonaceae</taxon>
        <taxon>Dolichospermum</taxon>
        <taxon>Dolichospermum circinale</taxon>
    </lineage>
</organism>
<dbReference type="RefSeq" id="WP_035368098.1">
    <property type="nucleotide sequence ID" value="NZ_JAQMTU010000110.1"/>
</dbReference>
<evidence type="ECO:0000313" key="2">
    <source>
        <dbReference type="Proteomes" id="UP001212123"/>
    </source>
</evidence>
<keyword evidence="2" id="KW-1185">Reference proteome</keyword>
<comment type="caution">
    <text evidence="1">The sequence shown here is derived from an EMBL/GenBank/DDBJ whole genome shotgun (WGS) entry which is preliminary data.</text>
</comment>
<dbReference type="EMBL" id="JAQMTU010000110">
    <property type="protein sequence ID" value="MDB9488293.1"/>
    <property type="molecule type" value="Genomic_DNA"/>
</dbReference>
<reference evidence="1 2" key="1">
    <citation type="submission" date="2023-01" db="EMBL/GenBank/DDBJ databases">
        <title>Genomes from the Australian National Cyanobacteria Reference Collection.</title>
        <authorList>
            <person name="Willis A."/>
            <person name="Lee E.M.F."/>
        </authorList>
    </citation>
    <scope>NUCLEOTIDE SEQUENCE [LARGE SCALE GENOMIC DNA]</scope>
    <source>
        <strain evidence="1 2">CS-537/01</strain>
    </source>
</reference>
<evidence type="ECO:0000313" key="1">
    <source>
        <dbReference type="EMBL" id="MDB9488293.1"/>
    </source>
</evidence>
<protein>
    <submittedName>
        <fullName evidence="1">Uncharacterized protein</fullName>
    </submittedName>
</protein>
<gene>
    <name evidence="1" type="ORF">PN492_17365</name>
</gene>